<gene>
    <name evidence="1" type="ORF">C7C46_06465</name>
</gene>
<evidence type="ECO:0000313" key="1">
    <source>
        <dbReference type="EMBL" id="PYC85474.1"/>
    </source>
</evidence>
<evidence type="ECO:0000313" key="2">
    <source>
        <dbReference type="Proteomes" id="UP000248039"/>
    </source>
</evidence>
<proteinExistence type="predicted"/>
<dbReference type="EMBL" id="PYBW01000022">
    <property type="protein sequence ID" value="PYC85474.1"/>
    <property type="molecule type" value="Genomic_DNA"/>
</dbReference>
<reference evidence="1 2" key="1">
    <citation type="submission" date="2018-03" db="EMBL/GenBank/DDBJ databases">
        <title>Bioinformatic expansion and discovery of thiopeptide antibiotics.</title>
        <authorList>
            <person name="Schwalen C.J."/>
            <person name="Hudson G.A."/>
            <person name="Mitchell D.A."/>
        </authorList>
    </citation>
    <scope>NUCLEOTIDE SEQUENCE [LARGE SCALE GENOMIC DNA]</scope>
    <source>
        <strain evidence="1 2">ATCC 21389</strain>
    </source>
</reference>
<dbReference type="Gene3D" id="3.10.490.10">
    <property type="entry name" value="Gamma-glutamyl cyclotransferase-like"/>
    <property type="match status" value="1"/>
</dbReference>
<organism evidence="1 2">
    <name type="scientific">Streptomyces tateyamensis</name>
    <dbReference type="NCBI Taxonomy" id="565073"/>
    <lineage>
        <taxon>Bacteria</taxon>
        <taxon>Bacillati</taxon>
        <taxon>Actinomycetota</taxon>
        <taxon>Actinomycetes</taxon>
        <taxon>Kitasatosporales</taxon>
        <taxon>Streptomycetaceae</taxon>
        <taxon>Streptomyces</taxon>
    </lineage>
</organism>
<protein>
    <submittedName>
        <fullName evidence="1">Histone deacetylase</fullName>
    </submittedName>
</protein>
<accession>A0A2V4NXU3</accession>
<dbReference type="Proteomes" id="UP000248039">
    <property type="component" value="Unassembled WGS sequence"/>
</dbReference>
<dbReference type="AlphaFoldDB" id="A0A2V4NXU3"/>
<sequence length="243" mass="26067">MPTVNWATQHGFQPPGGPGVPELLWYAAYGSNLHLARLTAYLAGGRPPGGSVEFPPYPGCRDRRPPRADRPVHLPGQLFFALESRVWGGGMAFLDPAAPGRIPARAYLVTADQFADLASQEMHRPPGEQLDLAPVLATGRARYGEGRYETLVSPGWLAGHPVVTFTAPWPVARAALNPPAARYLQHLGSGLHESHGWPPPHTARYLATRPGAAGHWTVERVAQLLAAQPASRPASPSRTTSSP</sequence>
<comment type="caution">
    <text evidence="1">The sequence shown here is derived from an EMBL/GenBank/DDBJ whole genome shotgun (WGS) entry which is preliminary data.</text>
</comment>
<name>A0A2V4NXU3_9ACTN</name>
<keyword evidence="2" id="KW-1185">Reference proteome</keyword>
<dbReference type="RefSeq" id="WP_110666844.1">
    <property type="nucleotide sequence ID" value="NZ_PYBW01000022.1"/>
</dbReference>